<comment type="caution">
    <text evidence="4">The sequence shown here is derived from an EMBL/GenBank/DDBJ whole genome shotgun (WGS) entry which is preliminary data.</text>
</comment>
<name>A0A1F5GAB3_9BACT</name>
<dbReference type="CDD" id="cd03809">
    <property type="entry name" value="GT4_MtfB-like"/>
    <property type="match status" value="1"/>
</dbReference>
<sequence>MKIAIDISQIVYGTGVSNYTRELIEAIAKLDRKNEYVLFGSSLRQNKILRDFKNSLSDYSNFQIKLFHFPLSILEFLWNRLHIYSLEKFIGEVDLYHSSNWLQAPVKSKQTVKVTTVHDMVSFLFPSSVHRRILANEKRRFRHIKKEVDIVIADSQSTKEDLVKFLEIPQEKIRVIYLAPSSKFSPKDDDKVKETLEKYKIKKPYILSVATQEPRKNIQKLLDVFSEIGKLRTGVSLVLCGNYGWGPGLHYEENVIFTDYVSEEDLISLYSGCRVFVYPSLYEGFGLPILEAMACGAPVITSNNSSMSEIAKDTAILIDPRSEGQLKRAIELVLDLNLDNYQKMVRASLDRARHYSWTKTAKETLKVYEEVAGENADRPGRE</sequence>
<evidence type="ECO:0008006" key="6">
    <source>
        <dbReference type="Google" id="ProtNLM"/>
    </source>
</evidence>
<evidence type="ECO:0000259" key="3">
    <source>
        <dbReference type="Pfam" id="PF13439"/>
    </source>
</evidence>
<evidence type="ECO:0000313" key="5">
    <source>
        <dbReference type="Proteomes" id="UP000178577"/>
    </source>
</evidence>
<keyword evidence="1" id="KW-0808">Transferase</keyword>
<evidence type="ECO:0000313" key="4">
    <source>
        <dbReference type="EMBL" id="OGD88786.1"/>
    </source>
</evidence>
<feature type="domain" description="Glycosyltransferase subfamily 4-like N-terminal" evidence="3">
    <location>
        <begin position="15"/>
        <end position="177"/>
    </location>
</feature>
<protein>
    <recommendedName>
        <fullName evidence="6">Glycosyl transferase family 1 domain-containing protein</fullName>
    </recommendedName>
</protein>
<gene>
    <name evidence="4" type="ORF">A2693_02380</name>
</gene>
<dbReference type="Proteomes" id="UP000178577">
    <property type="component" value="Unassembled WGS sequence"/>
</dbReference>
<dbReference type="SUPFAM" id="SSF53756">
    <property type="entry name" value="UDP-Glycosyltransferase/glycogen phosphorylase"/>
    <property type="match status" value="1"/>
</dbReference>
<organism evidence="4 5">
    <name type="scientific">Candidatus Curtissbacteria bacterium RIFCSPHIGHO2_01_FULL_40_12</name>
    <dbReference type="NCBI Taxonomy" id="1797710"/>
    <lineage>
        <taxon>Bacteria</taxon>
        <taxon>Candidatus Curtissiibacteriota</taxon>
    </lineage>
</organism>
<dbReference type="InterPro" id="IPR028098">
    <property type="entry name" value="Glyco_trans_4-like_N"/>
</dbReference>
<dbReference type="PANTHER" id="PTHR46401:SF2">
    <property type="entry name" value="GLYCOSYLTRANSFERASE WBBK-RELATED"/>
    <property type="match status" value="1"/>
</dbReference>
<dbReference type="Pfam" id="PF13439">
    <property type="entry name" value="Glyco_transf_4"/>
    <property type="match status" value="1"/>
</dbReference>
<dbReference type="Pfam" id="PF00534">
    <property type="entry name" value="Glycos_transf_1"/>
    <property type="match status" value="1"/>
</dbReference>
<dbReference type="PANTHER" id="PTHR46401">
    <property type="entry name" value="GLYCOSYLTRANSFERASE WBBK-RELATED"/>
    <property type="match status" value="1"/>
</dbReference>
<accession>A0A1F5GAB3</accession>
<evidence type="ECO:0000259" key="2">
    <source>
        <dbReference type="Pfam" id="PF00534"/>
    </source>
</evidence>
<dbReference type="AlphaFoldDB" id="A0A1F5GAB3"/>
<dbReference type="GO" id="GO:0016757">
    <property type="term" value="F:glycosyltransferase activity"/>
    <property type="evidence" value="ECO:0007669"/>
    <property type="project" value="InterPro"/>
</dbReference>
<feature type="domain" description="Glycosyl transferase family 1" evidence="2">
    <location>
        <begin position="200"/>
        <end position="346"/>
    </location>
</feature>
<dbReference type="Gene3D" id="3.40.50.2000">
    <property type="entry name" value="Glycogen Phosphorylase B"/>
    <property type="match status" value="2"/>
</dbReference>
<proteinExistence type="predicted"/>
<dbReference type="GO" id="GO:0009103">
    <property type="term" value="P:lipopolysaccharide biosynthetic process"/>
    <property type="evidence" value="ECO:0007669"/>
    <property type="project" value="TreeGrafter"/>
</dbReference>
<dbReference type="InterPro" id="IPR001296">
    <property type="entry name" value="Glyco_trans_1"/>
</dbReference>
<dbReference type="EMBL" id="MFAY01000028">
    <property type="protein sequence ID" value="OGD88786.1"/>
    <property type="molecule type" value="Genomic_DNA"/>
</dbReference>
<reference evidence="4 5" key="1">
    <citation type="journal article" date="2016" name="Nat. Commun.">
        <title>Thousands of microbial genomes shed light on interconnected biogeochemical processes in an aquifer system.</title>
        <authorList>
            <person name="Anantharaman K."/>
            <person name="Brown C.T."/>
            <person name="Hug L.A."/>
            <person name="Sharon I."/>
            <person name="Castelle C.J."/>
            <person name="Probst A.J."/>
            <person name="Thomas B.C."/>
            <person name="Singh A."/>
            <person name="Wilkins M.J."/>
            <person name="Karaoz U."/>
            <person name="Brodie E.L."/>
            <person name="Williams K.H."/>
            <person name="Hubbard S.S."/>
            <person name="Banfield J.F."/>
        </authorList>
    </citation>
    <scope>NUCLEOTIDE SEQUENCE [LARGE SCALE GENOMIC DNA]</scope>
</reference>
<evidence type="ECO:0000256" key="1">
    <source>
        <dbReference type="ARBA" id="ARBA00022679"/>
    </source>
</evidence>